<dbReference type="SUPFAM" id="SSF51679">
    <property type="entry name" value="Bacterial luciferase-like"/>
    <property type="match status" value="1"/>
</dbReference>
<dbReference type="InterPro" id="IPR050172">
    <property type="entry name" value="SsuD_RutA_monooxygenase"/>
</dbReference>
<evidence type="ECO:0000256" key="1">
    <source>
        <dbReference type="ARBA" id="ARBA00022630"/>
    </source>
</evidence>
<reference evidence="6 7" key="1">
    <citation type="submission" date="2018-09" db="EMBL/GenBank/DDBJ databases">
        <authorList>
            <person name="Zhu H."/>
        </authorList>
    </citation>
    <scope>NUCLEOTIDE SEQUENCE [LARGE SCALE GENOMIC DNA]</scope>
    <source>
        <strain evidence="6 7">K1W22B-8</strain>
    </source>
</reference>
<dbReference type="Gene3D" id="3.20.20.30">
    <property type="entry name" value="Luciferase-like domain"/>
    <property type="match status" value="1"/>
</dbReference>
<feature type="domain" description="Luciferase-like" evidence="5">
    <location>
        <begin position="21"/>
        <end position="329"/>
    </location>
</feature>
<keyword evidence="7" id="KW-1185">Reference proteome</keyword>
<dbReference type="PANTHER" id="PTHR42847">
    <property type="entry name" value="ALKANESULFONATE MONOOXYGENASE"/>
    <property type="match status" value="1"/>
</dbReference>
<keyword evidence="3" id="KW-0560">Oxidoreductase</keyword>
<gene>
    <name evidence="6" type="ORF">D3874_04325</name>
</gene>
<comment type="caution">
    <text evidence="6">The sequence shown here is derived from an EMBL/GenBank/DDBJ whole genome shotgun (WGS) entry which is preliminary data.</text>
</comment>
<keyword evidence="4" id="KW-0503">Monooxygenase</keyword>
<name>A0A418W8M1_9PROT</name>
<dbReference type="CDD" id="cd01094">
    <property type="entry name" value="Alkanesulfonate_monoxygenase"/>
    <property type="match status" value="1"/>
</dbReference>
<evidence type="ECO:0000256" key="3">
    <source>
        <dbReference type="ARBA" id="ARBA00023002"/>
    </source>
</evidence>
<evidence type="ECO:0000313" key="6">
    <source>
        <dbReference type="EMBL" id="RJF86346.1"/>
    </source>
</evidence>
<keyword evidence="2" id="KW-0288">FMN</keyword>
<evidence type="ECO:0000256" key="4">
    <source>
        <dbReference type="ARBA" id="ARBA00023033"/>
    </source>
</evidence>
<evidence type="ECO:0000256" key="2">
    <source>
        <dbReference type="ARBA" id="ARBA00022643"/>
    </source>
</evidence>
<dbReference type="RefSeq" id="WP_119776968.1">
    <property type="nucleotide sequence ID" value="NZ_QYUK01000011.1"/>
</dbReference>
<dbReference type="EMBL" id="QYUK01000011">
    <property type="protein sequence ID" value="RJF86346.1"/>
    <property type="molecule type" value="Genomic_DNA"/>
</dbReference>
<accession>A0A418W8M1</accession>
<evidence type="ECO:0000259" key="5">
    <source>
        <dbReference type="Pfam" id="PF00296"/>
    </source>
</evidence>
<dbReference type="GO" id="GO:0046306">
    <property type="term" value="P:alkanesulfonate catabolic process"/>
    <property type="evidence" value="ECO:0007669"/>
    <property type="project" value="TreeGrafter"/>
</dbReference>
<dbReference type="Pfam" id="PF00296">
    <property type="entry name" value="Bac_luciferase"/>
    <property type="match status" value="1"/>
</dbReference>
<protein>
    <submittedName>
        <fullName evidence="6">LLM class flavin-dependent oxidoreductase</fullName>
    </submittedName>
</protein>
<keyword evidence="1" id="KW-0285">Flavoprotein</keyword>
<dbReference type="GO" id="GO:0008726">
    <property type="term" value="F:alkanesulfonate monooxygenase activity"/>
    <property type="evidence" value="ECO:0007669"/>
    <property type="project" value="TreeGrafter"/>
</dbReference>
<dbReference type="PANTHER" id="PTHR42847:SF9">
    <property type="entry name" value="BLL6451 PROTEIN"/>
    <property type="match status" value="1"/>
</dbReference>
<proteinExistence type="predicted"/>
<dbReference type="InterPro" id="IPR011251">
    <property type="entry name" value="Luciferase-like_dom"/>
</dbReference>
<sequence>MPVEFVGHVGSRAGSDVVPQSGPIVDKDYIRNLAQSAEASGFDRLLIGAFSTIPDNNQIAAYVFQHTKTLGTMLAHRTGFLPPTMGARQLATLDHFAEGRLGVHVITGGTDEDQQRDGDFLDHDERYARTDEYLDVLKRVWTSNEPFDHEGKYYRFKGAFSTVKPYRPSGIPIYFGGSSDAAIEVAGKHADTFALWGESLAQTRETIAKVRASAARFGRADKIRFTLAFRPIVARTEPEAWARADQILEKVKASVARGGNFSNRSNGKLPMNVGSVRLREAAAQGRILDKRLWTEVAAVSGAGGNSTALVGTAEQVAESILDYHDIGVNNFLVRCFYPEEDTVTYGREVIPLVRAEIARREAAPLQAKAS</sequence>
<dbReference type="InterPro" id="IPR036661">
    <property type="entry name" value="Luciferase-like_sf"/>
</dbReference>
<dbReference type="OrthoDB" id="9814695at2"/>
<evidence type="ECO:0000313" key="7">
    <source>
        <dbReference type="Proteomes" id="UP000284605"/>
    </source>
</evidence>
<organism evidence="6 7">
    <name type="scientific">Oleomonas cavernae</name>
    <dbReference type="NCBI Taxonomy" id="2320859"/>
    <lineage>
        <taxon>Bacteria</taxon>
        <taxon>Pseudomonadati</taxon>
        <taxon>Pseudomonadota</taxon>
        <taxon>Alphaproteobacteria</taxon>
        <taxon>Acetobacterales</taxon>
        <taxon>Acetobacteraceae</taxon>
        <taxon>Oleomonas</taxon>
    </lineage>
</organism>
<dbReference type="AlphaFoldDB" id="A0A418W8M1"/>
<dbReference type="Proteomes" id="UP000284605">
    <property type="component" value="Unassembled WGS sequence"/>
</dbReference>